<dbReference type="OrthoDB" id="6188639at2"/>
<dbReference type="InterPro" id="IPR005814">
    <property type="entry name" value="Aminotrans_3"/>
</dbReference>
<evidence type="ECO:0000313" key="7">
    <source>
        <dbReference type="EMBL" id="TDK26153.1"/>
    </source>
</evidence>
<protein>
    <submittedName>
        <fullName evidence="7">Aminotransferase class III-fold pyridoxal phosphate-dependent enzyme</fullName>
    </submittedName>
</protein>
<dbReference type="SUPFAM" id="SSF53383">
    <property type="entry name" value="PLP-dependent transferases"/>
    <property type="match status" value="1"/>
</dbReference>
<keyword evidence="5 6" id="KW-0663">Pyridoxal phosphate</keyword>
<dbReference type="InterPro" id="IPR015424">
    <property type="entry name" value="PyrdxlP-dep_Trfase"/>
</dbReference>
<evidence type="ECO:0000256" key="3">
    <source>
        <dbReference type="ARBA" id="ARBA00022576"/>
    </source>
</evidence>
<comment type="cofactor">
    <cofactor evidence="1">
        <name>pyridoxal 5'-phosphate</name>
        <dbReference type="ChEBI" id="CHEBI:597326"/>
    </cofactor>
</comment>
<evidence type="ECO:0000256" key="2">
    <source>
        <dbReference type="ARBA" id="ARBA00008954"/>
    </source>
</evidence>
<proteinExistence type="inferred from homology"/>
<keyword evidence="4 7" id="KW-0808">Transferase</keyword>
<dbReference type="InterPro" id="IPR015421">
    <property type="entry name" value="PyrdxlP-dep_Trfase_major"/>
</dbReference>
<gene>
    <name evidence="7" type="ORF">E2F46_06030</name>
</gene>
<keyword evidence="8" id="KW-1185">Reference proteome</keyword>
<dbReference type="RefSeq" id="WP_133321185.1">
    <property type="nucleotide sequence ID" value="NZ_SMTF01000003.1"/>
</dbReference>
<dbReference type="Pfam" id="PF00202">
    <property type="entry name" value="Aminotran_3"/>
    <property type="match status" value="1"/>
</dbReference>
<comment type="caution">
    <text evidence="7">The sequence shown here is derived from an EMBL/GenBank/DDBJ whole genome shotgun (WGS) entry which is preliminary data.</text>
</comment>
<comment type="similarity">
    <text evidence="2 6">Belongs to the class-III pyridoxal-phosphate-dependent aminotransferase family.</text>
</comment>
<dbReference type="InterPro" id="IPR015422">
    <property type="entry name" value="PyrdxlP-dep_Trfase_small"/>
</dbReference>
<evidence type="ECO:0000256" key="1">
    <source>
        <dbReference type="ARBA" id="ARBA00001933"/>
    </source>
</evidence>
<evidence type="ECO:0000313" key="8">
    <source>
        <dbReference type="Proteomes" id="UP000294796"/>
    </source>
</evidence>
<dbReference type="EMBL" id="SMTF01000003">
    <property type="protein sequence ID" value="TDK26153.1"/>
    <property type="molecule type" value="Genomic_DNA"/>
</dbReference>
<dbReference type="PANTHER" id="PTHR43206:SF2">
    <property type="entry name" value="4-AMINOBUTYRATE AMINOTRANSFERASE GABT"/>
    <property type="match status" value="1"/>
</dbReference>
<dbReference type="GO" id="GO:0009450">
    <property type="term" value="P:gamma-aminobutyric acid catabolic process"/>
    <property type="evidence" value="ECO:0007669"/>
    <property type="project" value="TreeGrafter"/>
</dbReference>
<sequence>MSVTDQLAPLHAHGGERRTQGLDATAIERFAATHPELRDAIEAAASEYARIKDEFAELLELDEDAQIAAVQAGYVNFYPADAVNPYVALTARGPWIVTLKGAVVHDSGGYGMLGLGHAPEQVLEAMAKPQALANVMTPSLSQLRFDRAMRKEIGHTRGGCPFERFLCLNSGSESVGLAARIADINTKLQTDPGASHAGKAVKRIVVKGSFHGRTERPALYSDSTRKAYLQHLASFRGEDSLIAIEPYDMAALERAFADADAKGWFVEAVFLEPVMGEGDPGRSLPRDFYDAARKLTAAHGSLLLVDSIQAGLRAHGVLSIIDYPGFEGCDAPDMETYSKALNAGQYPLSVLAVTGKTAALYRSGVYGNTMTTNPRALDVACAVLDAITPELRANIREAGQQAVAKLEALKAESGGLITKVQGTGLLFSCELAPQFKCYGAGSTEEWLREQGIGVIHGGANSLRFTPRFETREDELDLLVSMVGKALREGPRLKQADAA</sequence>
<keyword evidence="3 7" id="KW-0032">Aminotransferase</keyword>
<dbReference type="Gene3D" id="3.40.640.10">
    <property type="entry name" value="Type I PLP-dependent aspartate aminotransferase-like (Major domain)"/>
    <property type="match status" value="1"/>
</dbReference>
<dbReference type="Gene3D" id="3.90.1150.10">
    <property type="entry name" value="Aspartate Aminotransferase, domain 1"/>
    <property type="match status" value="1"/>
</dbReference>
<name>A0A4R5TY89_9GAMM</name>
<evidence type="ECO:0000256" key="4">
    <source>
        <dbReference type="ARBA" id="ARBA00022679"/>
    </source>
</evidence>
<dbReference type="GO" id="GO:0005829">
    <property type="term" value="C:cytosol"/>
    <property type="evidence" value="ECO:0007669"/>
    <property type="project" value="TreeGrafter"/>
</dbReference>
<organism evidence="7 8">
    <name type="scientific">Luteimonas aestuarii</name>
    <dbReference type="NCBI Taxonomy" id="453837"/>
    <lineage>
        <taxon>Bacteria</taxon>
        <taxon>Pseudomonadati</taxon>
        <taxon>Pseudomonadota</taxon>
        <taxon>Gammaproteobacteria</taxon>
        <taxon>Lysobacterales</taxon>
        <taxon>Lysobacteraceae</taxon>
        <taxon>Luteimonas</taxon>
    </lineage>
</organism>
<evidence type="ECO:0000256" key="5">
    <source>
        <dbReference type="ARBA" id="ARBA00022898"/>
    </source>
</evidence>
<dbReference type="AlphaFoldDB" id="A0A4R5TY89"/>
<accession>A0A4R5TY89</accession>
<dbReference type="GO" id="GO:0030170">
    <property type="term" value="F:pyridoxal phosphate binding"/>
    <property type="evidence" value="ECO:0007669"/>
    <property type="project" value="InterPro"/>
</dbReference>
<evidence type="ECO:0000256" key="6">
    <source>
        <dbReference type="RuleBase" id="RU003560"/>
    </source>
</evidence>
<reference evidence="7 8" key="1">
    <citation type="submission" date="2019-03" db="EMBL/GenBank/DDBJ databases">
        <title>Luteimonas zhaokaii sp.nov., isolated from the rectal contents of Plateau pika in Yushu, Qinghai Province, China.</title>
        <authorList>
            <person name="Zhang G."/>
        </authorList>
    </citation>
    <scope>NUCLEOTIDE SEQUENCE [LARGE SCALE GENOMIC DNA]</scope>
    <source>
        <strain evidence="7 8">B9</strain>
    </source>
</reference>
<dbReference type="Proteomes" id="UP000294796">
    <property type="component" value="Unassembled WGS sequence"/>
</dbReference>
<dbReference type="PANTHER" id="PTHR43206">
    <property type="entry name" value="AMINOTRANSFERASE"/>
    <property type="match status" value="1"/>
</dbReference>
<dbReference type="GO" id="GO:0008483">
    <property type="term" value="F:transaminase activity"/>
    <property type="evidence" value="ECO:0007669"/>
    <property type="project" value="UniProtKB-KW"/>
</dbReference>